<organism evidence="1 2">
    <name type="scientific">Euphydryas editha</name>
    <name type="common">Edith's checkerspot</name>
    <dbReference type="NCBI Taxonomy" id="104508"/>
    <lineage>
        <taxon>Eukaryota</taxon>
        <taxon>Metazoa</taxon>
        <taxon>Ecdysozoa</taxon>
        <taxon>Arthropoda</taxon>
        <taxon>Hexapoda</taxon>
        <taxon>Insecta</taxon>
        <taxon>Pterygota</taxon>
        <taxon>Neoptera</taxon>
        <taxon>Endopterygota</taxon>
        <taxon>Lepidoptera</taxon>
        <taxon>Glossata</taxon>
        <taxon>Ditrysia</taxon>
        <taxon>Papilionoidea</taxon>
        <taxon>Nymphalidae</taxon>
        <taxon>Nymphalinae</taxon>
        <taxon>Euphydryas</taxon>
    </lineage>
</organism>
<dbReference type="EMBL" id="CAKOGL010000021">
    <property type="protein sequence ID" value="CAH2099012.1"/>
    <property type="molecule type" value="Genomic_DNA"/>
</dbReference>
<protein>
    <submittedName>
        <fullName evidence="1">Uncharacterized protein</fullName>
    </submittedName>
</protein>
<name>A0AAU9UIN8_EUPED</name>
<dbReference type="Proteomes" id="UP001153954">
    <property type="component" value="Unassembled WGS sequence"/>
</dbReference>
<keyword evidence="2" id="KW-1185">Reference proteome</keyword>
<comment type="caution">
    <text evidence="1">The sequence shown here is derived from an EMBL/GenBank/DDBJ whole genome shotgun (WGS) entry which is preliminary data.</text>
</comment>
<evidence type="ECO:0000313" key="2">
    <source>
        <dbReference type="Proteomes" id="UP001153954"/>
    </source>
</evidence>
<evidence type="ECO:0000313" key="1">
    <source>
        <dbReference type="EMBL" id="CAH2099012.1"/>
    </source>
</evidence>
<sequence>MDQQLKLTCNTQIKVEPEDKSYEVGYETDLKVKDEISIEEDNLPENFVGIKQELPDNLSIKVEHVDMDYDEGSFEEKEMVPEEMVMKLDPSCYGNDHYNKSGEYYLQTTILLL</sequence>
<accession>A0AAU9UIN8</accession>
<reference evidence="1" key="1">
    <citation type="submission" date="2022-03" db="EMBL/GenBank/DDBJ databases">
        <authorList>
            <person name="Tunstrom K."/>
        </authorList>
    </citation>
    <scope>NUCLEOTIDE SEQUENCE</scope>
</reference>
<proteinExistence type="predicted"/>
<gene>
    <name evidence="1" type="ORF">EEDITHA_LOCUS14057</name>
</gene>
<dbReference type="AlphaFoldDB" id="A0AAU9UIN8"/>